<gene>
    <name evidence="4" type="ORF">B4U79_05367</name>
</gene>
<dbReference type="InterPro" id="IPR036259">
    <property type="entry name" value="MFS_trans_sf"/>
</dbReference>
<sequence>LSRHYASGKGLTAWVPSIMSAMTYGIGKYRLRPIASALTNKYGCRAITIAGSLLASFGLLVSVFAPNVITLFFTIGLCAGAGFGLIYLPAIVCVTCYFEKKRAFATGIAVCGSGIGSAIFALLTEWLIVVYGWKGAMLIVSAILLNCCFFGALFRPLISSGGQQEEEEEINERLNDKTRKFDEDLTDIDNNCELNYFFLDEKYKSPSRHSFCAFNNSDSKQTNLQIQTKLLTNVQNVALTGSIVGVDSHQTNKAGGTCSSKHHSHSRLSGIFYRKDIFYSASLINLPQYRSNPVLYSASISTADKYESSESSDETDGIKHYFKCSKEVRDTVSEMLNFALLKDPVFLLFTISNLFTSFGYYVPHIYVKDRTVGLEIASDEEGSVLLAIIGASSTIGRIVFGFLSDLKCINRLWLYNTCLTVCGLATMFSSFAKTYFSTALYCAVFGLTCGAYVSLTTVILVDLLGLEKLTNAFGLLLLFQGVASLIGPPVVGWMYDLTDSYDPGFGLAGAMIAISGLMLFFTPYLSPKQPKKWDEKSPVVVVNCE</sequence>
<feature type="transmembrane region" description="Helical" evidence="2">
    <location>
        <begin position="12"/>
        <end position="31"/>
    </location>
</feature>
<proteinExistence type="predicted"/>
<dbReference type="SUPFAM" id="SSF103473">
    <property type="entry name" value="MFS general substrate transporter"/>
    <property type="match status" value="1"/>
</dbReference>
<dbReference type="Gene3D" id="1.20.1250.20">
    <property type="entry name" value="MFS general substrate transporter like domains"/>
    <property type="match status" value="2"/>
</dbReference>
<dbReference type="CDD" id="cd17352">
    <property type="entry name" value="MFS_MCT_SLC16"/>
    <property type="match status" value="1"/>
</dbReference>
<feature type="transmembrane region" description="Helical" evidence="2">
    <location>
        <begin position="382"/>
        <end position="400"/>
    </location>
</feature>
<keyword evidence="5" id="KW-1185">Reference proteome</keyword>
<feature type="transmembrane region" description="Helical" evidence="2">
    <location>
        <begin position="71"/>
        <end position="97"/>
    </location>
</feature>
<dbReference type="InterPro" id="IPR011701">
    <property type="entry name" value="MFS"/>
</dbReference>
<feature type="transmembrane region" description="Helical" evidence="2">
    <location>
        <begin position="43"/>
        <end position="65"/>
    </location>
</feature>
<dbReference type="GO" id="GO:0016020">
    <property type="term" value="C:membrane"/>
    <property type="evidence" value="ECO:0007669"/>
    <property type="project" value="UniProtKB-SubCell"/>
</dbReference>
<keyword evidence="2" id="KW-0812">Transmembrane</keyword>
<feature type="domain" description="Major facilitator superfamily (MFS) profile" evidence="3">
    <location>
        <begin position="345"/>
        <end position="545"/>
    </location>
</feature>
<dbReference type="InterPro" id="IPR020846">
    <property type="entry name" value="MFS_dom"/>
</dbReference>
<protein>
    <submittedName>
        <fullName evidence="4">Monocarboxylate transporter 9-like protein</fullName>
    </submittedName>
</protein>
<dbReference type="FunFam" id="1.20.1250.20:FF:000505">
    <property type="entry name" value="Predicted protein"/>
    <property type="match status" value="1"/>
</dbReference>
<name>A0A443QHG6_9ACAR</name>
<accession>A0A443QHG6</accession>
<dbReference type="Proteomes" id="UP000285301">
    <property type="component" value="Unassembled WGS sequence"/>
</dbReference>
<evidence type="ECO:0000313" key="5">
    <source>
        <dbReference type="Proteomes" id="UP000285301"/>
    </source>
</evidence>
<evidence type="ECO:0000259" key="3">
    <source>
        <dbReference type="PROSITE" id="PS50850"/>
    </source>
</evidence>
<dbReference type="STRING" id="1965070.A0A443QHG6"/>
<dbReference type="EMBL" id="NCKU01007701">
    <property type="protein sequence ID" value="RWS02448.1"/>
    <property type="molecule type" value="Genomic_DNA"/>
</dbReference>
<dbReference type="GO" id="GO:0008028">
    <property type="term" value="F:monocarboxylic acid transmembrane transporter activity"/>
    <property type="evidence" value="ECO:0007669"/>
    <property type="project" value="TreeGrafter"/>
</dbReference>
<comment type="subcellular location">
    <subcellularLocation>
        <location evidence="1">Membrane</location>
        <topology evidence="1">Multi-pass membrane protein</topology>
    </subcellularLocation>
</comment>
<dbReference type="PROSITE" id="PS50850">
    <property type="entry name" value="MFS"/>
    <property type="match status" value="1"/>
</dbReference>
<feature type="transmembrane region" description="Helical" evidence="2">
    <location>
        <begin position="412"/>
        <end position="432"/>
    </location>
</feature>
<evidence type="ECO:0000313" key="4">
    <source>
        <dbReference type="EMBL" id="RWS02448.1"/>
    </source>
</evidence>
<dbReference type="PANTHER" id="PTHR11360:SF284">
    <property type="entry name" value="EG:103B4.3 PROTEIN-RELATED"/>
    <property type="match status" value="1"/>
</dbReference>
<dbReference type="Pfam" id="PF07690">
    <property type="entry name" value="MFS_1"/>
    <property type="match status" value="1"/>
</dbReference>
<keyword evidence="2" id="KW-1133">Transmembrane helix</keyword>
<feature type="transmembrane region" description="Helical" evidence="2">
    <location>
        <begin position="345"/>
        <end position="362"/>
    </location>
</feature>
<feature type="transmembrane region" description="Helical" evidence="2">
    <location>
        <begin position="104"/>
        <end position="129"/>
    </location>
</feature>
<comment type="caution">
    <text evidence="4">The sequence shown here is derived from an EMBL/GenBank/DDBJ whole genome shotgun (WGS) entry which is preliminary data.</text>
</comment>
<dbReference type="PANTHER" id="PTHR11360">
    <property type="entry name" value="MONOCARBOXYLATE TRANSPORTER"/>
    <property type="match status" value="1"/>
</dbReference>
<dbReference type="InterPro" id="IPR050327">
    <property type="entry name" value="Proton-linked_MCT"/>
</dbReference>
<dbReference type="AlphaFoldDB" id="A0A443QHG6"/>
<reference evidence="4 5" key="1">
    <citation type="journal article" date="2018" name="Gigascience">
        <title>Genomes of trombidid mites reveal novel predicted allergens and laterally-transferred genes associated with secondary metabolism.</title>
        <authorList>
            <person name="Dong X."/>
            <person name="Chaisiri K."/>
            <person name="Xia D."/>
            <person name="Armstrong S.D."/>
            <person name="Fang Y."/>
            <person name="Donnelly M.J."/>
            <person name="Kadowaki T."/>
            <person name="McGarry J.W."/>
            <person name="Darby A.C."/>
            <person name="Makepeace B.L."/>
        </authorList>
    </citation>
    <scope>NUCLEOTIDE SEQUENCE [LARGE SCALE GENOMIC DNA]</scope>
    <source>
        <strain evidence="4">UoL-WK</strain>
    </source>
</reference>
<organism evidence="4 5">
    <name type="scientific">Dinothrombium tinctorium</name>
    <dbReference type="NCBI Taxonomy" id="1965070"/>
    <lineage>
        <taxon>Eukaryota</taxon>
        <taxon>Metazoa</taxon>
        <taxon>Ecdysozoa</taxon>
        <taxon>Arthropoda</taxon>
        <taxon>Chelicerata</taxon>
        <taxon>Arachnida</taxon>
        <taxon>Acari</taxon>
        <taxon>Acariformes</taxon>
        <taxon>Trombidiformes</taxon>
        <taxon>Prostigmata</taxon>
        <taxon>Anystina</taxon>
        <taxon>Parasitengona</taxon>
        <taxon>Trombidioidea</taxon>
        <taxon>Trombidiidae</taxon>
        <taxon>Dinothrombium</taxon>
    </lineage>
</organism>
<dbReference type="OrthoDB" id="6499973at2759"/>
<evidence type="ECO:0000256" key="2">
    <source>
        <dbReference type="SAM" id="Phobius"/>
    </source>
</evidence>
<feature type="transmembrane region" description="Helical" evidence="2">
    <location>
        <begin position="473"/>
        <end position="495"/>
    </location>
</feature>
<evidence type="ECO:0000256" key="1">
    <source>
        <dbReference type="ARBA" id="ARBA00004141"/>
    </source>
</evidence>
<feature type="transmembrane region" description="Helical" evidence="2">
    <location>
        <begin position="135"/>
        <end position="154"/>
    </location>
</feature>
<feature type="transmembrane region" description="Helical" evidence="2">
    <location>
        <begin position="438"/>
        <end position="461"/>
    </location>
</feature>
<feature type="transmembrane region" description="Helical" evidence="2">
    <location>
        <begin position="507"/>
        <end position="526"/>
    </location>
</feature>
<feature type="non-terminal residue" evidence="4">
    <location>
        <position position="1"/>
    </location>
</feature>
<keyword evidence="2" id="KW-0472">Membrane</keyword>